<proteinExistence type="predicted"/>
<accession>A0A2Z6S7N7</accession>
<evidence type="ECO:0000313" key="1">
    <source>
        <dbReference type="EMBL" id="GBC04752.1"/>
    </source>
</evidence>
<reference evidence="1 3" key="1">
    <citation type="submission" date="2017-11" db="EMBL/GenBank/DDBJ databases">
        <title>The genome of Rhizophagus clarus HR1 reveals common genetic basis of auxotrophy among arbuscular mycorrhizal fungi.</title>
        <authorList>
            <person name="Kobayashi Y."/>
        </authorList>
    </citation>
    <scope>NUCLEOTIDE SEQUENCE [LARGE SCALE GENOMIC DNA]</scope>
    <source>
        <strain evidence="1 3">HR1</strain>
    </source>
</reference>
<dbReference type="Gene3D" id="3.80.10.10">
    <property type="entry name" value="Ribonuclease Inhibitor"/>
    <property type="match status" value="1"/>
</dbReference>
<protein>
    <recommendedName>
        <fullName evidence="4">F-box domain-containing protein</fullName>
    </recommendedName>
</protein>
<name>A0A2Z6S7N7_9GLOM</name>
<comment type="caution">
    <text evidence="1">The sequence shown here is derived from an EMBL/GenBank/DDBJ whole genome shotgun (WGS) entry which is preliminary data.</text>
</comment>
<reference evidence="2" key="2">
    <citation type="submission" date="2019-10" db="EMBL/GenBank/DDBJ databases">
        <title>Conservation and host-specific expression of non-tandemly repeated heterogenous ribosome RNA gene in arbuscular mycorrhizal fungi.</title>
        <authorList>
            <person name="Maeda T."/>
            <person name="Kobayashi Y."/>
            <person name="Nakagawa T."/>
            <person name="Ezawa T."/>
            <person name="Yamaguchi K."/>
            <person name="Bino T."/>
            <person name="Nishimoto Y."/>
            <person name="Shigenobu S."/>
            <person name="Kawaguchi M."/>
        </authorList>
    </citation>
    <scope>NUCLEOTIDE SEQUENCE</scope>
    <source>
        <strain evidence="2">HR1</strain>
    </source>
</reference>
<sequence>MSNLNSDVLHLIFEQVQDDKKALYSCLLVNKIWCETTVPILWKNPWKCLINRENEKLLLGIIISHLSNASRNKIREHNLLSDFHQKLSFNYISYCRHLDLDEILRIIDENIDKKSIMLSVQDEILNLFINEDMKFTHLYMRKNFEHQIHLFYGVERCFSEIEFLSCSTSINNNILTKLAEACKSIKELKLFIDLGNNNCRIVKLIEVQRRLFNIDLHYAYGDEPFYKILEDSLIKHAGTIQYCKVNKLPSANFLSSFVNLKELDFDNLGFSYNIQENYLENLSFPFLQILKSSNVSIKILTDLIKNTSGNLIEIKIDYISHDEIDNKKLIQVIYQKCPNIKYLTLLIRNCNILELEILLISCQQLSGLYLLIDDLQDSMFDWDKLYEMLTRSSPTNLFKFIFHCYELPALETFKLFFDNWKERHPNMFLKIIYDKGMNTNTLIERYKSEGIVVNEYISSKRTEDFV</sequence>
<dbReference type="Proteomes" id="UP000615446">
    <property type="component" value="Unassembled WGS sequence"/>
</dbReference>
<dbReference type="AlphaFoldDB" id="A0A2Z6S7N7"/>
<dbReference type="OrthoDB" id="2306360at2759"/>
<organism evidence="1 3">
    <name type="scientific">Rhizophagus clarus</name>
    <dbReference type="NCBI Taxonomy" id="94130"/>
    <lineage>
        <taxon>Eukaryota</taxon>
        <taxon>Fungi</taxon>
        <taxon>Fungi incertae sedis</taxon>
        <taxon>Mucoromycota</taxon>
        <taxon>Glomeromycotina</taxon>
        <taxon>Glomeromycetes</taxon>
        <taxon>Glomerales</taxon>
        <taxon>Glomeraceae</taxon>
        <taxon>Rhizophagus</taxon>
    </lineage>
</organism>
<dbReference type="InterPro" id="IPR032675">
    <property type="entry name" value="LRR_dom_sf"/>
</dbReference>
<evidence type="ECO:0000313" key="3">
    <source>
        <dbReference type="Proteomes" id="UP000247702"/>
    </source>
</evidence>
<evidence type="ECO:0000313" key="2">
    <source>
        <dbReference type="EMBL" id="GES74696.1"/>
    </source>
</evidence>
<dbReference type="EMBL" id="BEXD01003965">
    <property type="protein sequence ID" value="GBC04752.1"/>
    <property type="molecule type" value="Genomic_DNA"/>
</dbReference>
<dbReference type="Proteomes" id="UP000247702">
    <property type="component" value="Unassembled WGS sequence"/>
</dbReference>
<evidence type="ECO:0008006" key="4">
    <source>
        <dbReference type="Google" id="ProtNLM"/>
    </source>
</evidence>
<gene>
    <name evidence="2" type="ORF">RCL2_000216600</name>
    <name evidence="1" type="ORF">RclHR1_05850001</name>
</gene>
<dbReference type="SUPFAM" id="SSF52047">
    <property type="entry name" value="RNI-like"/>
    <property type="match status" value="1"/>
</dbReference>
<dbReference type="EMBL" id="BLAL01000012">
    <property type="protein sequence ID" value="GES74696.1"/>
    <property type="molecule type" value="Genomic_DNA"/>
</dbReference>
<keyword evidence="3" id="KW-1185">Reference proteome</keyword>